<dbReference type="KEGG" id="lab:LA76x_1538"/>
<keyword evidence="3" id="KW-1185">Reference proteome</keyword>
<protein>
    <submittedName>
        <fullName evidence="2">Uncharacterized protein</fullName>
    </submittedName>
</protein>
<reference evidence="2 3" key="1">
    <citation type="journal article" date="2015" name="BMC Genomics">
        <title>Comparative genomics and metabolic profiling of the genus Lysobacter.</title>
        <authorList>
            <person name="de Bruijn I."/>
            <person name="Cheng X."/>
            <person name="de Jager V."/>
            <person name="Exposito R.G."/>
            <person name="Watrous J."/>
            <person name="Patel N."/>
            <person name="Postma J."/>
            <person name="Dorrestein P.C."/>
            <person name="Kobayashi D."/>
            <person name="Raaijmakers J.M."/>
        </authorList>
    </citation>
    <scope>NUCLEOTIDE SEQUENCE [LARGE SCALE GENOMIC DNA]</scope>
    <source>
        <strain evidence="2 3">76</strain>
    </source>
</reference>
<evidence type="ECO:0000313" key="2">
    <source>
        <dbReference type="EMBL" id="ALN79694.1"/>
    </source>
</evidence>
<proteinExistence type="predicted"/>
<dbReference type="KEGG" id="laq:GLA29479_738"/>
<name>A0A0S2DSY0_LYSAN</name>
<feature type="region of interest" description="Disordered" evidence="1">
    <location>
        <begin position="1"/>
        <end position="39"/>
    </location>
</feature>
<dbReference type="EMBL" id="CP011129">
    <property type="protein sequence ID" value="ALN79694.1"/>
    <property type="molecule type" value="Genomic_DNA"/>
</dbReference>
<dbReference type="AlphaFoldDB" id="A0A0S2DSY0"/>
<dbReference type="STRING" id="84531.LA76x_1538"/>
<organism evidence="2 3">
    <name type="scientific">Lysobacter antibioticus</name>
    <dbReference type="NCBI Taxonomy" id="84531"/>
    <lineage>
        <taxon>Bacteria</taxon>
        <taxon>Pseudomonadati</taxon>
        <taxon>Pseudomonadota</taxon>
        <taxon>Gammaproteobacteria</taxon>
        <taxon>Lysobacterales</taxon>
        <taxon>Lysobacteraceae</taxon>
        <taxon>Lysobacter</taxon>
    </lineage>
</organism>
<dbReference type="Proteomes" id="UP000060787">
    <property type="component" value="Chromosome"/>
</dbReference>
<evidence type="ECO:0000256" key="1">
    <source>
        <dbReference type="SAM" id="MobiDB-lite"/>
    </source>
</evidence>
<sequence length="39" mass="4234">MKSRHDPSDRGWTSAGTDGPTVRSGMVNTRRAAPYGDEL</sequence>
<gene>
    <name evidence="2" type="ORF">LA76x_1538</name>
</gene>
<accession>A0A0S2DSY0</accession>
<evidence type="ECO:0000313" key="3">
    <source>
        <dbReference type="Proteomes" id="UP000060787"/>
    </source>
</evidence>